<dbReference type="Proteomes" id="UP000184121">
    <property type="component" value="Unassembled WGS sequence"/>
</dbReference>
<dbReference type="STRING" id="29534.SAMN05444366_2349"/>
<evidence type="ECO:0000313" key="2">
    <source>
        <dbReference type="Proteomes" id="UP000184121"/>
    </source>
</evidence>
<name>A0A1M7G135_9FLAO</name>
<evidence type="ECO:0000313" key="1">
    <source>
        <dbReference type="EMBL" id="SHM10082.1"/>
    </source>
</evidence>
<dbReference type="AlphaFoldDB" id="A0A1M7G135"/>
<dbReference type="EMBL" id="FRBY01000003">
    <property type="protein sequence ID" value="SHM10082.1"/>
    <property type="molecule type" value="Genomic_DNA"/>
</dbReference>
<reference evidence="2" key="1">
    <citation type="submission" date="2016-11" db="EMBL/GenBank/DDBJ databases">
        <authorList>
            <person name="Varghese N."/>
            <person name="Submissions S."/>
        </authorList>
    </citation>
    <scope>NUCLEOTIDE SEQUENCE [LARGE SCALE GENOMIC DNA]</scope>
    <source>
        <strain evidence="2">DSM 1811</strain>
    </source>
</reference>
<gene>
    <name evidence="1" type="ORF">SAMN05444366_2349</name>
</gene>
<accession>A0A1M7G135</accession>
<dbReference type="Gene3D" id="2.60.40.1930">
    <property type="match status" value="1"/>
</dbReference>
<organism evidence="1 2">
    <name type="scientific">Flavobacterium saccharophilum</name>
    <dbReference type="NCBI Taxonomy" id="29534"/>
    <lineage>
        <taxon>Bacteria</taxon>
        <taxon>Pseudomonadati</taxon>
        <taxon>Bacteroidota</taxon>
        <taxon>Flavobacteriia</taxon>
        <taxon>Flavobacteriales</taxon>
        <taxon>Flavobacteriaceae</taxon>
        <taxon>Flavobacterium</taxon>
    </lineage>
</organism>
<protein>
    <recommendedName>
        <fullName evidence="3">MG2 domain-containing protein</fullName>
    </recommendedName>
</protein>
<proteinExistence type="predicted"/>
<evidence type="ECO:0008006" key="3">
    <source>
        <dbReference type="Google" id="ProtNLM"/>
    </source>
</evidence>
<keyword evidence="2" id="KW-1185">Reference proteome</keyword>
<sequence length="812" mass="94046">MIIKELKNLFLKMPFMTNSFLSKSKNTLQIKLHFLMASILILSCSFSFSQENTRIKNSSEKTNTDILPKTTFEETVILPLQKNQLYFEKVFLHLNKTSYFDDDIIWFKAYVSDIKSKPSNQTSRLHVSLLNGEGKTIQNQNIFINKGVGKGQFVLNDTLKNGTYYLLASTNYMRNFGVDHRFFQEINIINKLVSKESKGKNNYDVQLFPEGGYLLEGAENVIGIKSLLNGKGHDFSGKIINQKNQEIASFKSEHSGMSKCSFFYDLNENYTALIKTNDTLFKVNLPAAQKNGILLNIDNNNSDILKLIIKTNRNTAFKSTYKILFHQRNQIIDYVEIPDLETQNTIFEFDKKNFVEGVNTITLFKDNQPIAERKFYKEDKGKTVNLTIEKDTVENDSISYKIKTDKSLQANLSVSVLPINATNYTETVTIKSAFLLSPFVKGHIENPAYYFKKENQKRNEHLDLLLLTQGWTQFSTKEMITDLNPPYQYDFEAGFKIKGNVFPKPTNQLALMTKDNVIIDKIFLNEKKDFSFNNLLIYKGDHMKISFLKNQNEAIKPENLHVDSVQSSPFFNFNIEKSKTTDSVLHDDLWTELNTSGSIKLDEINITSKNKTYTERKKIIRKYKPLVFDIGKYDNLPIADHFKNKDLMYFLNFDQDTKLVKWNGIETHLETGINKEALLYIDGKYITSNELSSVSLQINEIDNILVQPIRGNKIFQVFTSENYQKDIIELFEEYLVTDGFDREKKYYAPIYDFDENKYSNWLEIDWKPDLVLENSGETYIKIKQNKQLQGYLFSVQGYTQEGSLISEIITIK</sequence>